<evidence type="ECO:0000256" key="3">
    <source>
        <dbReference type="ARBA" id="ARBA00022679"/>
    </source>
</evidence>
<gene>
    <name evidence="9" type="ORF">GCM10007315_15810</name>
</gene>
<dbReference type="SUPFAM" id="SSF46767">
    <property type="entry name" value="Methylated DNA-protein cysteine methyltransferase, C-terminal domain"/>
    <property type="match status" value="1"/>
</dbReference>
<dbReference type="PANTHER" id="PTHR10815">
    <property type="entry name" value="METHYLATED-DNA--PROTEIN-CYSTEINE METHYLTRANSFERASE"/>
    <property type="match status" value="1"/>
</dbReference>
<sequence>MHRATAPSPFGPLTLTEEAGQITALFWGPGGGDPSPVLAEAITQLAAYFAGHRKSFDLPLAPAPGFAGKMRAAMLAIPFGETRTYGDLARDLGVTAQAVGQGCGANPLPILVPCHRILGATGLGGFSAPGGVETKVALLRHEGAGGLLI</sequence>
<dbReference type="InterPro" id="IPR014048">
    <property type="entry name" value="MethylDNA_cys_MeTrfase_DNA-bd"/>
</dbReference>
<dbReference type="PANTHER" id="PTHR10815:SF13">
    <property type="entry name" value="METHYLATED-DNA--PROTEIN-CYSTEINE METHYLTRANSFERASE"/>
    <property type="match status" value="1"/>
</dbReference>
<accession>A0A918TLZ5</accession>
<dbReference type="InterPro" id="IPR036217">
    <property type="entry name" value="MethylDNA_cys_MeTrfase_DNAb"/>
</dbReference>
<keyword evidence="2 9" id="KW-0489">Methyltransferase</keyword>
<reference evidence="9" key="1">
    <citation type="journal article" date="2014" name="Int. J. Syst. Evol. Microbiol.">
        <title>Complete genome sequence of Corynebacterium casei LMG S-19264T (=DSM 44701T), isolated from a smear-ripened cheese.</title>
        <authorList>
            <consortium name="US DOE Joint Genome Institute (JGI-PGF)"/>
            <person name="Walter F."/>
            <person name="Albersmeier A."/>
            <person name="Kalinowski J."/>
            <person name="Ruckert C."/>
        </authorList>
    </citation>
    <scope>NUCLEOTIDE SEQUENCE</scope>
    <source>
        <strain evidence="9">KCTC 23310</strain>
    </source>
</reference>
<dbReference type="Gene3D" id="3.30.160.70">
    <property type="entry name" value="Methylated DNA-protein cysteine methyltransferase domain"/>
    <property type="match status" value="1"/>
</dbReference>
<dbReference type="AlphaFoldDB" id="A0A918TLZ5"/>
<evidence type="ECO:0000259" key="8">
    <source>
        <dbReference type="Pfam" id="PF02870"/>
    </source>
</evidence>
<dbReference type="Pfam" id="PF02870">
    <property type="entry name" value="Methyltransf_1N"/>
    <property type="match status" value="1"/>
</dbReference>
<comment type="catalytic activity">
    <reaction evidence="6">
        <text>a 6-O-methyl-2'-deoxyguanosine in DNA + L-cysteinyl-[protein] = S-methyl-L-cysteinyl-[protein] + a 2'-deoxyguanosine in DNA</text>
        <dbReference type="Rhea" id="RHEA:24000"/>
        <dbReference type="Rhea" id="RHEA-COMP:10131"/>
        <dbReference type="Rhea" id="RHEA-COMP:10132"/>
        <dbReference type="Rhea" id="RHEA-COMP:11367"/>
        <dbReference type="Rhea" id="RHEA-COMP:11368"/>
        <dbReference type="ChEBI" id="CHEBI:29950"/>
        <dbReference type="ChEBI" id="CHEBI:82612"/>
        <dbReference type="ChEBI" id="CHEBI:85445"/>
        <dbReference type="ChEBI" id="CHEBI:85448"/>
        <dbReference type="EC" id="2.1.1.63"/>
    </reaction>
</comment>
<feature type="domain" description="Methylated-DNA-[protein]-cysteine S-methyltransferase DNA binding" evidence="7">
    <location>
        <begin position="68"/>
        <end position="144"/>
    </location>
</feature>
<keyword evidence="3" id="KW-0808">Transferase</keyword>
<dbReference type="EMBL" id="BMYJ01000004">
    <property type="protein sequence ID" value="GHC53869.1"/>
    <property type="molecule type" value="Genomic_DNA"/>
</dbReference>
<dbReference type="InterPro" id="IPR001497">
    <property type="entry name" value="MethylDNA_cys_MeTrfase_AS"/>
</dbReference>
<dbReference type="GO" id="GO:0032259">
    <property type="term" value="P:methylation"/>
    <property type="evidence" value="ECO:0007669"/>
    <property type="project" value="UniProtKB-KW"/>
</dbReference>
<dbReference type="NCBIfam" id="TIGR00589">
    <property type="entry name" value="ogt"/>
    <property type="match status" value="1"/>
</dbReference>
<dbReference type="SUPFAM" id="SSF53155">
    <property type="entry name" value="Methylated DNA-protein cysteine methyltransferase domain"/>
    <property type="match status" value="1"/>
</dbReference>
<dbReference type="Proteomes" id="UP000638981">
    <property type="component" value="Unassembled WGS sequence"/>
</dbReference>
<dbReference type="GO" id="GO:0006281">
    <property type="term" value="P:DNA repair"/>
    <property type="evidence" value="ECO:0007669"/>
    <property type="project" value="UniProtKB-KW"/>
</dbReference>
<dbReference type="RefSeq" id="WP_189411093.1">
    <property type="nucleotide sequence ID" value="NZ_BMYJ01000004.1"/>
</dbReference>
<keyword evidence="10" id="KW-1185">Reference proteome</keyword>
<evidence type="ECO:0000256" key="5">
    <source>
        <dbReference type="ARBA" id="ARBA00023204"/>
    </source>
</evidence>
<proteinExistence type="predicted"/>
<evidence type="ECO:0000256" key="2">
    <source>
        <dbReference type="ARBA" id="ARBA00022603"/>
    </source>
</evidence>
<name>A0A918TLZ5_9RHOB</name>
<dbReference type="Pfam" id="PF01035">
    <property type="entry name" value="DNA_binding_1"/>
    <property type="match status" value="1"/>
</dbReference>
<reference evidence="9" key="2">
    <citation type="submission" date="2020-09" db="EMBL/GenBank/DDBJ databases">
        <authorList>
            <person name="Sun Q."/>
            <person name="Kim S."/>
        </authorList>
    </citation>
    <scope>NUCLEOTIDE SEQUENCE</scope>
    <source>
        <strain evidence="9">KCTC 23310</strain>
    </source>
</reference>
<comment type="catalytic activity">
    <reaction evidence="1">
        <text>a 4-O-methyl-thymidine in DNA + L-cysteinyl-[protein] = a thymidine in DNA + S-methyl-L-cysteinyl-[protein]</text>
        <dbReference type="Rhea" id="RHEA:53428"/>
        <dbReference type="Rhea" id="RHEA-COMP:10131"/>
        <dbReference type="Rhea" id="RHEA-COMP:10132"/>
        <dbReference type="Rhea" id="RHEA-COMP:13555"/>
        <dbReference type="Rhea" id="RHEA-COMP:13556"/>
        <dbReference type="ChEBI" id="CHEBI:29950"/>
        <dbReference type="ChEBI" id="CHEBI:82612"/>
        <dbReference type="ChEBI" id="CHEBI:137386"/>
        <dbReference type="ChEBI" id="CHEBI:137387"/>
        <dbReference type="EC" id="2.1.1.63"/>
    </reaction>
</comment>
<evidence type="ECO:0000313" key="10">
    <source>
        <dbReference type="Proteomes" id="UP000638981"/>
    </source>
</evidence>
<dbReference type="PROSITE" id="PS00374">
    <property type="entry name" value="MGMT"/>
    <property type="match status" value="1"/>
</dbReference>
<dbReference type="InterPro" id="IPR008332">
    <property type="entry name" value="MethylG_MeTrfase_N"/>
</dbReference>
<evidence type="ECO:0000256" key="1">
    <source>
        <dbReference type="ARBA" id="ARBA00001286"/>
    </source>
</evidence>
<evidence type="ECO:0000256" key="6">
    <source>
        <dbReference type="ARBA" id="ARBA00049348"/>
    </source>
</evidence>
<dbReference type="GO" id="GO:0003908">
    <property type="term" value="F:methylated-DNA-[protein]-cysteine S-methyltransferase activity"/>
    <property type="evidence" value="ECO:0007669"/>
    <property type="project" value="UniProtKB-EC"/>
</dbReference>
<evidence type="ECO:0000313" key="9">
    <source>
        <dbReference type="EMBL" id="GHC53869.1"/>
    </source>
</evidence>
<keyword evidence="5" id="KW-0234">DNA repair</keyword>
<keyword evidence="4" id="KW-0227">DNA damage</keyword>
<organism evidence="9 10">
    <name type="scientific">Neogemmobacter tilapiae</name>
    <dbReference type="NCBI Taxonomy" id="875041"/>
    <lineage>
        <taxon>Bacteria</taxon>
        <taxon>Pseudomonadati</taxon>
        <taxon>Pseudomonadota</taxon>
        <taxon>Alphaproteobacteria</taxon>
        <taxon>Rhodobacterales</taxon>
        <taxon>Paracoccaceae</taxon>
        <taxon>Neogemmobacter</taxon>
    </lineage>
</organism>
<dbReference type="InterPro" id="IPR036631">
    <property type="entry name" value="MGMT_N_sf"/>
</dbReference>
<feature type="domain" description="Methylguanine DNA methyltransferase ribonuclease-like" evidence="8">
    <location>
        <begin position="1"/>
        <end position="62"/>
    </location>
</feature>
<evidence type="ECO:0000256" key="4">
    <source>
        <dbReference type="ARBA" id="ARBA00022763"/>
    </source>
</evidence>
<comment type="caution">
    <text evidence="9">The sequence shown here is derived from an EMBL/GenBank/DDBJ whole genome shotgun (WGS) entry which is preliminary data.</text>
</comment>
<dbReference type="InterPro" id="IPR036388">
    <property type="entry name" value="WH-like_DNA-bd_sf"/>
</dbReference>
<protein>
    <submittedName>
        <fullName evidence="9">Methylated-DNA--protein-cysteine methyltransferase</fullName>
    </submittedName>
</protein>
<dbReference type="Gene3D" id="1.10.10.10">
    <property type="entry name" value="Winged helix-like DNA-binding domain superfamily/Winged helix DNA-binding domain"/>
    <property type="match status" value="1"/>
</dbReference>
<evidence type="ECO:0000259" key="7">
    <source>
        <dbReference type="Pfam" id="PF01035"/>
    </source>
</evidence>
<dbReference type="CDD" id="cd06445">
    <property type="entry name" value="ATase"/>
    <property type="match status" value="1"/>
</dbReference>